<dbReference type="PROSITE" id="PS00010">
    <property type="entry name" value="ASX_HYDROXYL"/>
    <property type="match status" value="1"/>
</dbReference>
<evidence type="ECO:0000313" key="14">
    <source>
        <dbReference type="WBParaSite" id="Hba_05927"/>
    </source>
</evidence>
<organism evidence="13 14">
    <name type="scientific">Heterorhabditis bacteriophora</name>
    <name type="common">Entomopathogenic nematode worm</name>
    <dbReference type="NCBI Taxonomy" id="37862"/>
    <lineage>
        <taxon>Eukaryota</taxon>
        <taxon>Metazoa</taxon>
        <taxon>Ecdysozoa</taxon>
        <taxon>Nematoda</taxon>
        <taxon>Chromadorea</taxon>
        <taxon>Rhabditida</taxon>
        <taxon>Rhabditina</taxon>
        <taxon>Rhabditomorpha</taxon>
        <taxon>Strongyloidea</taxon>
        <taxon>Heterorhabditidae</taxon>
        <taxon>Heterorhabditis</taxon>
    </lineage>
</organism>
<dbReference type="Pfam" id="PF00008">
    <property type="entry name" value="EGF"/>
    <property type="match status" value="4"/>
</dbReference>
<dbReference type="PROSITE" id="PS51450">
    <property type="entry name" value="LRR"/>
    <property type="match status" value="2"/>
</dbReference>
<dbReference type="FunFam" id="2.10.25.10:FF:000472">
    <property type="entry name" value="Uncharacterized protein, isoform A"/>
    <property type="match status" value="1"/>
</dbReference>
<feature type="domain" description="EGF-like" evidence="12">
    <location>
        <begin position="464"/>
        <end position="499"/>
    </location>
</feature>
<feature type="disulfide bond" evidence="10">
    <location>
        <begin position="894"/>
        <end position="903"/>
    </location>
</feature>
<dbReference type="InterPro" id="IPR018097">
    <property type="entry name" value="EGF_Ca-bd_CS"/>
</dbReference>
<evidence type="ECO:0000256" key="10">
    <source>
        <dbReference type="PROSITE-ProRule" id="PRU00076"/>
    </source>
</evidence>
<keyword evidence="7" id="KW-0677">Repeat</keyword>
<dbReference type="InterPro" id="IPR003591">
    <property type="entry name" value="Leu-rich_rpt_typical-subtyp"/>
</dbReference>
<dbReference type="SMART" id="SM00013">
    <property type="entry name" value="LRRNT"/>
    <property type="match status" value="1"/>
</dbReference>
<evidence type="ECO:0000259" key="11">
    <source>
        <dbReference type="PROSITE" id="PS50025"/>
    </source>
</evidence>
<feature type="disulfide bond" evidence="10">
    <location>
        <begin position="611"/>
        <end position="620"/>
    </location>
</feature>
<dbReference type="PROSITE" id="PS50026">
    <property type="entry name" value="EGF_3"/>
    <property type="match status" value="6"/>
</dbReference>
<dbReference type="InterPro" id="IPR013320">
    <property type="entry name" value="ConA-like_dom_sf"/>
</dbReference>
<evidence type="ECO:0000256" key="4">
    <source>
        <dbReference type="ARBA" id="ARBA00022536"/>
    </source>
</evidence>
<proteinExistence type="predicted"/>
<feature type="disulfide bond" evidence="10">
    <location>
        <begin position="676"/>
        <end position="685"/>
    </location>
</feature>
<dbReference type="InterPro" id="IPR000372">
    <property type="entry name" value="LRRNT"/>
</dbReference>
<dbReference type="SMART" id="SM00179">
    <property type="entry name" value="EGF_CA"/>
    <property type="match status" value="5"/>
</dbReference>
<dbReference type="InterPro" id="IPR032675">
    <property type="entry name" value="LRR_dom_sf"/>
</dbReference>
<accession>A0A1I7WLI7</accession>
<dbReference type="CDD" id="cd00110">
    <property type="entry name" value="LamG"/>
    <property type="match status" value="1"/>
</dbReference>
<dbReference type="InterPro" id="IPR001881">
    <property type="entry name" value="EGF-like_Ca-bd_dom"/>
</dbReference>
<dbReference type="PRINTS" id="PR00019">
    <property type="entry name" value="LEURICHRPT"/>
</dbReference>
<evidence type="ECO:0000256" key="1">
    <source>
        <dbReference type="ARBA" id="ARBA00004613"/>
    </source>
</evidence>
<dbReference type="SMART" id="SM00181">
    <property type="entry name" value="EGF"/>
    <property type="match status" value="6"/>
</dbReference>
<dbReference type="InterPro" id="IPR000483">
    <property type="entry name" value="Cys-rich_flank_reg_C"/>
</dbReference>
<dbReference type="Gene3D" id="2.60.120.200">
    <property type="match status" value="1"/>
</dbReference>
<feature type="disulfide bond" evidence="10">
    <location>
        <begin position="571"/>
        <end position="580"/>
    </location>
</feature>
<feature type="disulfide bond" evidence="10">
    <location>
        <begin position="489"/>
        <end position="498"/>
    </location>
</feature>
<dbReference type="Pfam" id="PF13855">
    <property type="entry name" value="LRR_8"/>
    <property type="match status" value="2"/>
</dbReference>
<evidence type="ECO:0000256" key="8">
    <source>
        <dbReference type="ARBA" id="ARBA00023157"/>
    </source>
</evidence>
<dbReference type="PROSITE" id="PS01187">
    <property type="entry name" value="EGF_CA"/>
    <property type="match status" value="1"/>
</dbReference>
<feature type="domain" description="EGF-like" evidence="12">
    <location>
        <begin position="583"/>
        <end position="621"/>
    </location>
</feature>
<dbReference type="GO" id="GO:0005576">
    <property type="term" value="C:extracellular region"/>
    <property type="evidence" value="ECO:0007669"/>
    <property type="project" value="UniProtKB-SubCell"/>
</dbReference>
<feature type="disulfide bond" evidence="10">
    <location>
        <begin position="533"/>
        <end position="542"/>
    </location>
</feature>
<evidence type="ECO:0000256" key="6">
    <source>
        <dbReference type="ARBA" id="ARBA00022729"/>
    </source>
</evidence>
<dbReference type="SUPFAM" id="SSF57196">
    <property type="entry name" value="EGF/Laminin"/>
    <property type="match status" value="4"/>
</dbReference>
<keyword evidence="13" id="KW-1185">Reference proteome</keyword>
<sequence>MGEIDMMPNLRLFRLGDNPWHCDCRLKWMKRTLTGQVPSHAKCMRPAMLHGKNIDSVDESVRIILTLFFFQILYLLGIDQQWVIVNEVLWNRKESSDWNKTKLHMCLLKHSKTFKTLKDWSEVYQTQRADECFIDFDCPTQCTCHGTVVDCSNRGMPVPPTELPLYTTELNLSRNQITIINQEYNLSRLQNLIKLDLSHNQLSMIEEGSLSNMRSLRDLNLSNNKLRHFSSSSLGIFNVIEVLSLLNNHLKCITPNTFEGLKHLRTLRTISYYLTKLYFLRQLAGNDLPCDCHILPLIEWMRANASRSADAGQCSQPTPLTVCVLTMVIIAQQDAHVKKPWCAVLIRDLSHNRIESIEDYTFANLTRLSTLILSYNKLRVKNSLLFLCHYAYLILAVDAVGSNSLYCDCRMTWFSRWIKAKFVEAGIARCEAPFTVSNQLLLTAHNHQFICDGAVPPSITAKCDLCAASPCKNNARCETIGGRDYKCHCPAGFHGKNCQSEIDACFGHPCMNNATCKVTHFTVIQEGRFTCVCPKGFKGDYCEKNIDDCERHKCQNGGKCIDLINSYQCICGALFTGKYCEDKLEYCSKKLNPCQNGASCAKEGNGYSCKCLPGFTGQNCSVNIDDCVDNHCRNGGICIPPMNNALYPNTANCHSNSCGHGSCYTNEDMNDYECRCHEGYAGTKCDQMTAIGLQNSGAYVALEPWSIDDGNLTLTLRTTNGSGLVAYFGDEHFLSAELYDGRVKIAFYIGNYPASHMYSYVIVDDGMPHRIEIIVQGKKCSLTIDNQTTQSVENDGKEEQFLLSSKQYLYLGGLPKDRAARVKTGFHVKEPHSLKGCISDVFVNDVPIDFESAIEKEQILQGCSNVIDLCNGVDCGKGRCEANYTDIRGYICRCDQGHTGNHCQQSEFF</sequence>
<feature type="domain" description="EGF-like" evidence="12">
    <location>
        <begin position="501"/>
        <end position="543"/>
    </location>
</feature>
<evidence type="ECO:0000256" key="2">
    <source>
        <dbReference type="ARBA" id="ARBA00022473"/>
    </source>
</evidence>
<evidence type="ECO:0000256" key="5">
    <source>
        <dbReference type="ARBA" id="ARBA00022614"/>
    </source>
</evidence>
<dbReference type="FunFam" id="2.10.25.10:FF:000063">
    <property type="entry name" value="Slit guidance ligand 2"/>
    <property type="match status" value="1"/>
</dbReference>
<comment type="caution">
    <text evidence="10">Lacks conserved residue(s) required for the propagation of feature annotation.</text>
</comment>
<dbReference type="Proteomes" id="UP000095283">
    <property type="component" value="Unplaced"/>
</dbReference>
<dbReference type="PROSITE" id="PS00022">
    <property type="entry name" value="EGF_1"/>
    <property type="match status" value="6"/>
</dbReference>
<evidence type="ECO:0000256" key="9">
    <source>
        <dbReference type="ARBA" id="ARBA00023180"/>
    </source>
</evidence>
<evidence type="ECO:0000256" key="3">
    <source>
        <dbReference type="ARBA" id="ARBA00022525"/>
    </source>
</evidence>
<dbReference type="InterPro" id="IPR001611">
    <property type="entry name" value="Leu-rich_rpt"/>
</dbReference>
<dbReference type="SUPFAM" id="SSF52058">
    <property type="entry name" value="L domain-like"/>
    <property type="match status" value="2"/>
</dbReference>
<dbReference type="SUPFAM" id="SSF49899">
    <property type="entry name" value="Concanavalin A-like lectins/glucanases"/>
    <property type="match status" value="1"/>
</dbReference>
<feature type="disulfide bond" evidence="10">
    <location>
        <begin position="875"/>
        <end position="892"/>
    </location>
</feature>
<feature type="domain" description="EGF-like" evidence="12">
    <location>
        <begin position="866"/>
        <end position="904"/>
    </location>
</feature>
<keyword evidence="2" id="KW-0217">Developmental protein</keyword>
<dbReference type="CDD" id="cd00054">
    <property type="entry name" value="EGF_CA"/>
    <property type="match status" value="4"/>
</dbReference>
<evidence type="ECO:0000256" key="7">
    <source>
        <dbReference type="ARBA" id="ARBA00022737"/>
    </source>
</evidence>
<dbReference type="PANTHER" id="PTHR12916">
    <property type="entry name" value="CYTOCHROME C OXIDASE POLYPEPTIDE VIC-2"/>
    <property type="match status" value="1"/>
</dbReference>
<dbReference type="InterPro" id="IPR000742">
    <property type="entry name" value="EGF"/>
</dbReference>
<keyword evidence="4 10" id="KW-0245">EGF-like domain</keyword>
<name>A0A1I7WLI7_HETBA</name>
<dbReference type="SMART" id="SM00082">
    <property type="entry name" value="LRRCT"/>
    <property type="match status" value="3"/>
</dbReference>
<keyword evidence="3" id="KW-0964">Secreted</keyword>
<dbReference type="WBParaSite" id="Hba_05927">
    <property type="protein sequence ID" value="Hba_05927"/>
    <property type="gene ID" value="Hba_05927"/>
</dbReference>
<dbReference type="FunFam" id="2.10.25.10:FF:000053">
    <property type="entry name" value="Slit guidance ligand 2"/>
    <property type="match status" value="1"/>
</dbReference>
<dbReference type="Gene3D" id="3.80.10.10">
    <property type="entry name" value="Ribonuclease Inhibitor"/>
    <property type="match status" value="3"/>
</dbReference>
<feature type="domain" description="EGF-like" evidence="12">
    <location>
        <begin position="649"/>
        <end position="686"/>
    </location>
</feature>
<keyword evidence="5" id="KW-0433">Leucine-rich repeat</keyword>
<dbReference type="Pfam" id="PF02210">
    <property type="entry name" value="Laminin_G_2"/>
    <property type="match status" value="1"/>
</dbReference>
<dbReference type="PRINTS" id="PR00010">
    <property type="entry name" value="EGFBLOOD"/>
</dbReference>
<evidence type="ECO:0000259" key="12">
    <source>
        <dbReference type="PROSITE" id="PS50026"/>
    </source>
</evidence>
<reference evidence="14" key="1">
    <citation type="submission" date="2016-11" db="UniProtKB">
        <authorList>
            <consortium name="WormBaseParasite"/>
        </authorList>
    </citation>
    <scope>IDENTIFICATION</scope>
</reference>
<keyword evidence="8 10" id="KW-1015">Disulfide bond</keyword>
<dbReference type="Gene3D" id="2.10.25.10">
    <property type="entry name" value="Laminin"/>
    <property type="match status" value="5"/>
</dbReference>
<keyword evidence="6" id="KW-0732">Signal</keyword>
<dbReference type="InterPro" id="IPR000152">
    <property type="entry name" value="EGF-type_Asp/Asn_hydroxyl_site"/>
</dbReference>
<dbReference type="GO" id="GO:0005509">
    <property type="term" value="F:calcium ion binding"/>
    <property type="evidence" value="ECO:0007669"/>
    <property type="project" value="InterPro"/>
</dbReference>
<feature type="domain" description="Laminin G" evidence="11">
    <location>
        <begin position="689"/>
        <end position="863"/>
    </location>
</feature>
<protein>
    <submittedName>
        <fullName evidence="14">EGF-like domain-containing protein</fullName>
    </submittedName>
</protein>
<dbReference type="PROSITE" id="PS01186">
    <property type="entry name" value="EGF_2"/>
    <property type="match status" value="4"/>
</dbReference>
<dbReference type="AlphaFoldDB" id="A0A1I7WLI7"/>
<keyword evidence="9" id="KW-0325">Glycoprotein</keyword>
<dbReference type="PROSITE" id="PS50025">
    <property type="entry name" value="LAM_G_DOMAIN"/>
    <property type="match status" value="1"/>
</dbReference>
<dbReference type="PANTHER" id="PTHR12916:SF4">
    <property type="entry name" value="UNINFLATABLE, ISOFORM C"/>
    <property type="match status" value="1"/>
</dbReference>
<feature type="domain" description="EGF-like" evidence="12">
    <location>
        <begin position="545"/>
        <end position="581"/>
    </location>
</feature>
<dbReference type="InterPro" id="IPR001791">
    <property type="entry name" value="Laminin_G"/>
</dbReference>
<feature type="disulfide bond" evidence="10">
    <location>
        <begin position="870"/>
        <end position="880"/>
    </location>
</feature>
<comment type="subcellular location">
    <subcellularLocation>
        <location evidence="1">Secreted</location>
    </subcellularLocation>
</comment>
<dbReference type="SMART" id="SM00282">
    <property type="entry name" value="LamG"/>
    <property type="match status" value="1"/>
</dbReference>
<dbReference type="SMART" id="SM00369">
    <property type="entry name" value="LRR_TYP"/>
    <property type="match status" value="5"/>
</dbReference>
<evidence type="ECO:0000313" key="13">
    <source>
        <dbReference type="Proteomes" id="UP000095283"/>
    </source>
</evidence>
<feature type="disulfide bond" evidence="10">
    <location>
        <begin position="653"/>
        <end position="663"/>
    </location>
</feature>